<evidence type="ECO:0000313" key="3">
    <source>
        <dbReference type="EMBL" id="MFB9110664.1"/>
    </source>
</evidence>
<dbReference type="CDD" id="cd00063">
    <property type="entry name" value="FN3"/>
    <property type="match status" value="1"/>
</dbReference>
<dbReference type="SUPFAM" id="SSF55486">
    <property type="entry name" value="Metalloproteases ('zincins'), catalytic domain"/>
    <property type="match status" value="1"/>
</dbReference>
<dbReference type="SUPFAM" id="SSF49265">
    <property type="entry name" value="Fibronectin type III"/>
    <property type="match status" value="1"/>
</dbReference>
<dbReference type="Proteomes" id="UP001589562">
    <property type="component" value="Unassembled WGS sequence"/>
</dbReference>
<feature type="chain" id="PRO_5047380324" evidence="1">
    <location>
        <begin position="23"/>
        <end position="1788"/>
    </location>
</feature>
<sequence length="1788" mass="198063">MLKKIYLLILLLSSFVSFESYAQSYPISVSTQIKQPSPIYLSHYADASTINSPIKIQIVLNDLTISNRQVKLKIYFQGNGISFNTNDFVAGARPLYLEGGVPLQLTNVDLAPYFEYQNLLGLTPNQYAQPLPEGLYNIYVEVYDFATGRKLSNKTGTNTIIFQNDPPFLNLPLNNASFMQQNIQNIVFGWTPRSINVSNVEYEFSLVEIWDKYTPIQNAFAYSPPLYTTTTRNTTLQYGINEPQLIPGKKYAWRVKAKAIFGAEEIGVFKNNGYSEIFSFDYEAYCTAPLAIATSGVSENQAKITWSGNIDNYDYQVNYREKNADSEWYKLVTPRENITLSNLKPNAVYEYTVGASCEVGKYTHSTIKEFTTLVKDEIAFQGCGIKPDPADLANKNPLQELFANDVVTAGDFPIVVLHSTGSNGTFTGDGYVTLPFLEKFRKLIDAADALGGEKINIGQFSRIKITFNNIGVNTDFKLISGEIVASYDKDNWDKMLDVDKITNDIAGSNGKPIEGKLAYEVKEDGVTLNPDGSTTIKGTNGESTTLPKSVYDQVYIDKSGDVVNIPANGSGQPTFIKSAEGGRAVAANTNGISSGGEVTQISSPDVSITFKDGPKAIYAFDELPDKGPKKLKDTYETLPTKDGSVYNVNYKAVSDLNGPDTLIAEADFENGKTKDDIVFKTNTGAAVDVKWTSATKAEIKLKRTLNFSKESIIATVKGAKEKDPKDETKTIDGKSDIAGKVNIWQLTQKPVINITLLSVNGASSPGAGEAKNFFNEVYNKVGIKFDVTTQKVAIGALPNEIQCGESGVFDVYTNDQNNIISQIESSADFKYNDKTYYVIYTGKAGQNNYKGFMPLGSQYAFVFNNGNLKTAAHELGHGIFGLKHPFSTDAESEKTDLLMDYGNGTVLSHNDWDIIHSGGWKFYGFQKSSSGALAGGYGLSPNWEFVSNGDETTVANINLANKGFLGGFITHKGENKITYAWTIDKYIGSDDSVITDQKLEPELDKSKIYLFYDNDKSCPKSKYLRTVYNQRLKDIIDKHDTEGLNKYIDEYNIDEYYIKDNEKRNIYWGYVRCNTTQSGNGNNTDYTNYLVTLGKNANKTYTEDKTDVGTQTAHVFDLATVITTEEKQKILNQLGGINKNTGILCKIYLIDANTPTEKRNEITEYLVSLKGKEIGLLIDFIDAEKPEVKTFLGDGIDGSGNNDVNRFLSLLSKVIPKFDGTYTYFNPLTAMLDGIASVVTKAKIPERFYNPEITTKDYNPILYYVSLVDPFSFSTLLGDQVLKQNNITITNSKLVNATHIYFAFKCGVWNGFVDQVKGLAEMAAIITNLIDGGDRAGEMWEGIKKLDIFCTESKDGNVCIWSLVKKAHTGQACQIAETLGYDVANIVTIAISFAKVGKVAQISKVIESLDIMSQTMKIAGKLIKVTIKGTGTAAKISFAVTKAFIKPGFKLAKANRMYSMIIPIAVDLSENVDNAVNKAKELLKKTPEELEEKLTILSEADADGNLIAEITDGNTTTKVLLNESEDQLTKSATEIVFDAIDIVAYKKSLISKGLSKISELSDEVLKRVKELDESYLVKLESDLSSNSSGEKIKDLLSTVDDVDIWKVLKDDPGLAWQIARENPLWDKWSKGNFFKTVTKAGKEFEELIKNQLKDLNSQVYQKLKSKIADLDQRTILSQVQFCLTAKAPCNAKGEYFIPDFVAVREIYDPILKKNILDVIIFDTKLSKGTSWSPNQTIAQKMEGWVIKSVNNENILKGTKIKGFEYNASVLKNGSFKKIFKEGTEININ</sequence>
<dbReference type="PROSITE" id="PS50853">
    <property type="entry name" value="FN3"/>
    <property type="match status" value="1"/>
</dbReference>
<dbReference type="InterPro" id="IPR013783">
    <property type="entry name" value="Ig-like_fold"/>
</dbReference>
<feature type="domain" description="Fibronectin type-III" evidence="2">
    <location>
        <begin position="288"/>
        <end position="375"/>
    </location>
</feature>
<feature type="signal peptide" evidence="1">
    <location>
        <begin position="1"/>
        <end position="22"/>
    </location>
</feature>
<gene>
    <name evidence="3" type="ORF">ACFFVK_18925</name>
</gene>
<comment type="caution">
    <text evidence="3">The sequence shown here is derived from an EMBL/GenBank/DDBJ whole genome shotgun (WGS) entry which is preliminary data.</text>
</comment>
<evidence type="ECO:0000313" key="4">
    <source>
        <dbReference type="Proteomes" id="UP001589562"/>
    </source>
</evidence>
<dbReference type="RefSeq" id="WP_278010521.1">
    <property type="nucleotide sequence ID" value="NZ_CP121112.1"/>
</dbReference>
<dbReference type="EMBL" id="JBHMFE010000046">
    <property type="protein sequence ID" value="MFB9110664.1"/>
    <property type="molecule type" value="Genomic_DNA"/>
</dbReference>
<keyword evidence="1" id="KW-0732">Signal</keyword>
<protein>
    <submittedName>
        <fullName evidence="3">Fibronectin type III domain-containing protein</fullName>
    </submittedName>
</protein>
<name>A0ABV5HG94_9FLAO</name>
<evidence type="ECO:0000256" key="1">
    <source>
        <dbReference type="SAM" id="SignalP"/>
    </source>
</evidence>
<accession>A0ABV5HG94</accession>
<dbReference type="InterPro" id="IPR003961">
    <property type="entry name" value="FN3_dom"/>
</dbReference>
<evidence type="ECO:0000259" key="2">
    <source>
        <dbReference type="PROSITE" id="PS50853"/>
    </source>
</evidence>
<dbReference type="InterPro" id="IPR036116">
    <property type="entry name" value="FN3_sf"/>
</dbReference>
<dbReference type="Pfam" id="PF00041">
    <property type="entry name" value="fn3"/>
    <property type="match status" value="1"/>
</dbReference>
<organism evidence="3 4">
    <name type="scientific">Flavobacterium gyeonganense</name>
    <dbReference type="NCBI Taxonomy" id="1310418"/>
    <lineage>
        <taxon>Bacteria</taxon>
        <taxon>Pseudomonadati</taxon>
        <taxon>Bacteroidota</taxon>
        <taxon>Flavobacteriia</taxon>
        <taxon>Flavobacteriales</taxon>
        <taxon>Flavobacteriaceae</taxon>
        <taxon>Flavobacterium</taxon>
    </lineage>
</organism>
<dbReference type="Gene3D" id="2.60.40.10">
    <property type="entry name" value="Immunoglobulins"/>
    <property type="match status" value="1"/>
</dbReference>
<keyword evidence="4" id="KW-1185">Reference proteome</keyword>
<proteinExistence type="predicted"/>
<reference evidence="3 4" key="1">
    <citation type="submission" date="2024-09" db="EMBL/GenBank/DDBJ databases">
        <authorList>
            <person name="Sun Q."/>
            <person name="Mori K."/>
        </authorList>
    </citation>
    <scope>NUCLEOTIDE SEQUENCE [LARGE SCALE GENOMIC DNA]</scope>
    <source>
        <strain evidence="3 4">CECT 8365</strain>
    </source>
</reference>